<dbReference type="EMBL" id="NPBY01000061">
    <property type="protein sequence ID" value="PAD73949.1"/>
    <property type="molecule type" value="Genomic_DNA"/>
</dbReference>
<name>A0A268ELE3_9BACL</name>
<dbReference type="AlphaFoldDB" id="A0A268ELE3"/>
<reference evidence="1 2" key="1">
    <citation type="submission" date="2017-07" db="EMBL/GenBank/DDBJ databases">
        <title>Isolation and whole genome analysis of endospore-forming bacteria from heroin.</title>
        <authorList>
            <person name="Kalinowski J."/>
            <person name="Ahrens B."/>
            <person name="Al-Dilaimi A."/>
            <person name="Winkler A."/>
            <person name="Wibberg D."/>
            <person name="Schleenbecker U."/>
            <person name="Ruckert C."/>
            <person name="Wolfel R."/>
            <person name="Grass G."/>
        </authorList>
    </citation>
    <scope>NUCLEOTIDE SEQUENCE [LARGE SCALE GENOMIC DNA]</scope>
    <source>
        <strain evidence="1 2">7537-G1</strain>
    </source>
</reference>
<sequence length="113" mass="13106">MEMSKARKRELLQIALHEVCDIDIKYAAARELQRRGKTHCPDTVRQYDGREEKIISQLYSQGYLLSDIALRFGRSKQGIKDKLRELHKRGLPYRTFSRWSKTGIVPGRGTGQT</sequence>
<evidence type="ECO:0000313" key="1">
    <source>
        <dbReference type="EMBL" id="PAD73949.1"/>
    </source>
</evidence>
<evidence type="ECO:0000313" key="2">
    <source>
        <dbReference type="Proteomes" id="UP000215596"/>
    </source>
</evidence>
<accession>A0A268ELE3</accession>
<dbReference type="Proteomes" id="UP000215596">
    <property type="component" value="Unassembled WGS sequence"/>
</dbReference>
<protein>
    <submittedName>
        <fullName evidence="1">Uncharacterized protein</fullName>
    </submittedName>
</protein>
<comment type="caution">
    <text evidence="1">The sequence shown here is derived from an EMBL/GenBank/DDBJ whole genome shotgun (WGS) entry which is preliminary data.</text>
</comment>
<proteinExistence type="predicted"/>
<dbReference type="OrthoDB" id="2661811at2"/>
<organism evidence="1 2">
    <name type="scientific">Paenibacillus campinasensis</name>
    <dbReference type="NCBI Taxonomy" id="66347"/>
    <lineage>
        <taxon>Bacteria</taxon>
        <taxon>Bacillati</taxon>
        <taxon>Bacillota</taxon>
        <taxon>Bacilli</taxon>
        <taxon>Bacillales</taxon>
        <taxon>Paenibacillaceae</taxon>
        <taxon>Paenibacillus</taxon>
    </lineage>
</organism>
<gene>
    <name evidence="1" type="ORF">CHH67_19130</name>
</gene>